<feature type="compositionally biased region" description="Polar residues" evidence="1">
    <location>
        <begin position="298"/>
        <end position="307"/>
    </location>
</feature>
<accession>A0A6J5T146</accession>
<dbReference type="EMBL" id="LR797503">
    <property type="protein sequence ID" value="CAB4221229.1"/>
    <property type="molecule type" value="Genomic_DNA"/>
</dbReference>
<name>A0A6J5T146_9CAUD</name>
<reference evidence="2" key="1">
    <citation type="submission" date="2020-05" db="EMBL/GenBank/DDBJ databases">
        <authorList>
            <person name="Chiriac C."/>
            <person name="Salcher M."/>
            <person name="Ghai R."/>
            <person name="Kavagutti S V."/>
        </authorList>
    </citation>
    <scope>NUCLEOTIDE SEQUENCE</scope>
</reference>
<proteinExistence type="predicted"/>
<gene>
    <name evidence="2" type="ORF">UFOVP1636_201</name>
</gene>
<protein>
    <submittedName>
        <fullName evidence="2">Uncharacterized protein</fullName>
    </submittedName>
</protein>
<feature type="region of interest" description="Disordered" evidence="1">
    <location>
        <begin position="286"/>
        <end position="308"/>
    </location>
</feature>
<evidence type="ECO:0000313" key="2">
    <source>
        <dbReference type="EMBL" id="CAB4221229.1"/>
    </source>
</evidence>
<sequence length="593" mass="63243">MACFNTTKYGFTSILDLITDVMKEMTGQGMNRVPFFRIVYPSVSLQVGGIAAAGNISIVGIPYKVPHGTKITVTAGTGAGTAGAIAPGNYYVYRSYTSSGVYEPSIDPAVPDGASVVLKLVTEPVTVSGGNTPGIVNPVTTVGAGTGYSFSMPYVKSVPPPHTPWGGAGGYVGPDILNPAVTAPPADADDNTLNVPWSPDPLSANPIPTDSSVGASWGVWILESTPLVDPLADQVQVGAFRSAAGNSSNWRVCFNAISDTKMAIHCATELQLPNTGNIAQLNNRASSTAPTKTEPAGNLSSFGQDWTSAAPDPTKALSQIWLNRDPDVGSEGAYPMSYCITMTNRGWFFAVWEGSQEEVPEGTFDIANNPNPLLANNIGNSPFRWVLCQRSVDRITGHVRGGGKMRNQRFPYNPAISYETSRCPVFVVTGMGAPQSFTKFILREVDVSAPSIKKSATIQTEDNPPLLNPYPQQSLTENGDFVVTFLNNLSTPRFRYADELDMLGTVSSEVVGPGSVIEVDVYNEGHGGYDERGVKRASTTPSLGKRVYQALYGTERFGTGMRLMVLTKMGYFADLDDVELQQAASDAAEDSHI</sequence>
<organism evidence="2">
    <name type="scientific">uncultured Caudovirales phage</name>
    <dbReference type="NCBI Taxonomy" id="2100421"/>
    <lineage>
        <taxon>Viruses</taxon>
        <taxon>Duplodnaviria</taxon>
        <taxon>Heunggongvirae</taxon>
        <taxon>Uroviricota</taxon>
        <taxon>Caudoviricetes</taxon>
        <taxon>Peduoviridae</taxon>
        <taxon>Maltschvirus</taxon>
        <taxon>Maltschvirus maltsch</taxon>
    </lineage>
</organism>
<evidence type="ECO:0000256" key="1">
    <source>
        <dbReference type="SAM" id="MobiDB-lite"/>
    </source>
</evidence>